<organism evidence="3 4">
    <name type="scientific">Streptomyces populi</name>
    <dbReference type="NCBI Taxonomy" id="2058924"/>
    <lineage>
        <taxon>Bacteria</taxon>
        <taxon>Bacillati</taxon>
        <taxon>Actinomycetota</taxon>
        <taxon>Actinomycetes</taxon>
        <taxon>Kitasatosporales</taxon>
        <taxon>Streptomycetaceae</taxon>
        <taxon>Streptomyces</taxon>
    </lineage>
</organism>
<dbReference type="PRINTS" id="PR00038">
    <property type="entry name" value="HTHLUXR"/>
</dbReference>
<keyword evidence="1" id="KW-0175">Coiled coil</keyword>
<dbReference type="PANTHER" id="PTHR34293">
    <property type="entry name" value="HTH-TYPE TRANSCRIPTIONAL REGULATOR TRMBL2"/>
    <property type="match status" value="1"/>
</dbReference>
<evidence type="ECO:0000259" key="2">
    <source>
        <dbReference type="PROSITE" id="PS50043"/>
    </source>
</evidence>
<evidence type="ECO:0000313" key="4">
    <source>
        <dbReference type="Proteomes" id="UP000236178"/>
    </source>
</evidence>
<dbReference type="GO" id="GO:0003677">
    <property type="term" value="F:DNA binding"/>
    <property type="evidence" value="ECO:0007669"/>
    <property type="project" value="InterPro"/>
</dbReference>
<dbReference type="AlphaFoldDB" id="A0A2I0SHC8"/>
<keyword evidence="4" id="KW-1185">Reference proteome</keyword>
<dbReference type="Pfam" id="PF00196">
    <property type="entry name" value="GerE"/>
    <property type="match status" value="1"/>
</dbReference>
<dbReference type="GO" id="GO:0006355">
    <property type="term" value="P:regulation of DNA-templated transcription"/>
    <property type="evidence" value="ECO:0007669"/>
    <property type="project" value="InterPro"/>
</dbReference>
<feature type="domain" description="HTH luxR-type" evidence="2">
    <location>
        <begin position="254"/>
        <end position="319"/>
    </location>
</feature>
<name>A0A2I0SHC8_9ACTN</name>
<dbReference type="InterPro" id="IPR016032">
    <property type="entry name" value="Sig_transdc_resp-reg_C-effctor"/>
</dbReference>
<proteinExistence type="predicted"/>
<evidence type="ECO:0000313" key="3">
    <source>
        <dbReference type="EMBL" id="PKT69326.1"/>
    </source>
</evidence>
<dbReference type="InterPro" id="IPR000792">
    <property type="entry name" value="Tscrpt_reg_LuxR_C"/>
</dbReference>
<dbReference type="CDD" id="cd06170">
    <property type="entry name" value="LuxR_C_like"/>
    <property type="match status" value="1"/>
</dbReference>
<dbReference type="PANTHER" id="PTHR34293:SF1">
    <property type="entry name" value="HTH-TYPE TRANSCRIPTIONAL REGULATOR TRMBL2"/>
    <property type="match status" value="1"/>
</dbReference>
<dbReference type="SMART" id="SM00421">
    <property type="entry name" value="HTH_LUXR"/>
    <property type="match status" value="1"/>
</dbReference>
<dbReference type="Gene3D" id="1.10.10.10">
    <property type="entry name" value="Winged helix-like DNA-binding domain superfamily/Winged helix DNA-binding domain"/>
    <property type="match status" value="1"/>
</dbReference>
<dbReference type="InterPro" id="IPR036388">
    <property type="entry name" value="WH-like_DNA-bd_sf"/>
</dbReference>
<reference evidence="3 4" key="1">
    <citation type="submission" date="2017-12" db="EMBL/GenBank/DDBJ databases">
        <title>Streptomyces populusis sp. nov., a novel endophytic actinobacterium isolated from stems of Populus adenopoda Maxim.</title>
        <authorList>
            <person name="Wang Z."/>
        </authorList>
    </citation>
    <scope>NUCLEOTIDE SEQUENCE [LARGE SCALE GENOMIC DNA]</scope>
    <source>
        <strain evidence="3 4">A249</strain>
    </source>
</reference>
<sequence>MDGLEESVYRQILRTSGQRVHELTAALDAEESTVREAIGRLADMALIRRSWQDEDLVLPISPEVAVGALLADQEERLLRERQELERRRATLAQLVSEYTTVGFVPGDNGVQRLEGIDAVRTRIEELVCRSTEEIVSFNPGTYEAQALEAGRSTDRSALERGVVLRGLYLESVRNHPPTREHARWLTESGAEVRTNPVLPLPLLIFDRETALIPVNPADRGVGALVVTGSGMLCALLALFERYWEEATPFGEDRPESPDGELTAGDREVLRLLAKGLTDEAVGRQLGVSQRTVRRRISDLTDQLGAGSRFQMGVLASRRGWL</sequence>
<gene>
    <name evidence="3" type="ORF">CW362_30205</name>
</gene>
<dbReference type="PROSITE" id="PS50043">
    <property type="entry name" value="HTH_LUXR_2"/>
    <property type="match status" value="1"/>
</dbReference>
<dbReference type="Proteomes" id="UP000236178">
    <property type="component" value="Unassembled WGS sequence"/>
</dbReference>
<comment type="caution">
    <text evidence="3">The sequence shown here is derived from an EMBL/GenBank/DDBJ whole genome shotgun (WGS) entry which is preliminary data.</text>
</comment>
<dbReference type="SUPFAM" id="SSF46785">
    <property type="entry name" value="Winged helix' DNA-binding domain"/>
    <property type="match status" value="1"/>
</dbReference>
<feature type="coiled-coil region" evidence="1">
    <location>
        <begin position="67"/>
        <end position="94"/>
    </location>
</feature>
<dbReference type="EMBL" id="PJOS01000078">
    <property type="protein sequence ID" value="PKT69326.1"/>
    <property type="molecule type" value="Genomic_DNA"/>
</dbReference>
<evidence type="ECO:0000256" key="1">
    <source>
        <dbReference type="SAM" id="Coils"/>
    </source>
</evidence>
<dbReference type="InterPro" id="IPR051797">
    <property type="entry name" value="TrmB-like"/>
</dbReference>
<protein>
    <submittedName>
        <fullName evidence="3">Helix-turn-helix transcriptional regulator</fullName>
    </submittedName>
</protein>
<dbReference type="InterPro" id="IPR036390">
    <property type="entry name" value="WH_DNA-bd_sf"/>
</dbReference>
<accession>A0A2I0SHC8</accession>
<dbReference type="SUPFAM" id="SSF46894">
    <property type="entry name" value="C-terminal effector domain of the bipartite response regulators"/>
    <property type="match status" value="1"/>
</dbReference>